<evidence type="ECO:0000256" key="11">
    <source>
        <dbReference type="SAM" id="Phobius"/>
    </source>
</evidence>
<dbReference type="NCBIfam" id="TIGR02228">
    <property type="entry name" value="sigpep_I_arch"/>
    <property type="match status" value="1"/>
</dbReference>
<proteinExistence type="predicted"/>
<evidence type="ECO:0000313" key="13">
    <source>
        <dbReference type="Proteomes" id="UP000589626"/>
    </source>
</evidence>
<evidence type="ECO:0000256" key="5">
    <source>
        <dbReference type="ARBA" id="ARBA00022824"/>
    </source>
</evidence>
<dbReference type="AlphaFoldDB" id="A0A7W4Z2B4"/>
<evidence type="ECO:0000256" key="1">
    <source>
        <dbReference type="ARBA" id="ARBA00004648"/>
    </source>
</evidence>
<dbReference type="PRINTS" id="PR00728">
    <property type="entry name" value="SIGNALPTASE"/>
</dbReference>
<evidence type="ECO:0000256" key="9">
    <source>
        <dbReference type="ARBA" id="ARBA00045533"/>
    </source>
</evidence>
<dbReference type="InterPro" id="IPR036286">
    <property type="entry name" value="LexA/Signal_pep-like_sf"/>
</dbReference>
<dbReference type="RefSeq" id="WP_183594138.1">
    <property type="nucleotide sequence ID" value="NZ_JACHWR010000003.1"/>
</dbReference>
<dbReference type="PROSITE" id="PS00501">
    <property type="entry name" value="SPASE_I_1"/>
    <property type="match status" value="1"/>
</dbReference>
<evidence type="ECO:0000256" key="8">
    <source>
        <dbReference type="ARBA" id="ARBA00023136"/>
    </source>
</evidence>
<organism evidence="12 13">
    <name type="scientific">Nocardioides soli</name>
    <dbReference type="NCBI Taxonomy" id="1036020"/>
    <lineage>
        <taxon>Bacteria</taxon>
        <taxon>Bacillati</taxon>
        <taxon>Actinomycetota</taxon>
        <taxon>Actinomycetes</taxon>
        <taxon>Propionibacteriales</taxon>
        <taxon>Nocardioidaceae</taxon>
        <taxon>Nocardioides</taxon>
    </lineage>
</organism>
<name>A0A7W4Z2B4_9ACTN</name>
<comment type="caution">
    <text evidence="12">The sequence shown here is derived from an EMBL/GenBank/DDBJ whole genome shotgun (WGS) entry which is preliminary data.</text>
</comment>
<reference evidence="12 13" key="1">
    <citation type="submission" date="2020-08" db="EMBL/GenBank/DDBJ databases">
        <title>Sequencing the genomes of 1000 actinobacteria strains.</title>
        <authorList>
            <person name="Klenk H.-P."/>
        </authorList>
    </citation>
    <scope>NUCLEOTIDE SEQUENCE [LARGE SCALE GENOMIC DNA]</scope>
    <source>
        <strain evidence="12 13">DSM 105498</strain>
    </source>
</reference>
<dbReference type="InterPro" id="IPR019756">
    <property type="entry name" value="Pept_S26A_signal_pept_1_Ser-AS"/>
</dbReference>
<feature type="transmembrane region" description="Helical" evidence="11">
    <location>
        <begin position="129"/>
        <end position="147"/>
    </location>
</feature>
<comment type="function">
    <text evidence="9">Catalytic component of the signal peptidase complex (SPC) which catalyzes the cleavage of N-terminal signal sequences from nascent proteins as they are translocated into the lumen of the endoplasmic reticulum. Specifically cleaves N-terminal signal peptides that contain a hydrophobic alpha-helix (h-region) shorter than 18-20 amino acids.</text>
</comment>
<keyword evidence="6" id="KW-0735">Signal-anchor</keyword>
<keyword evidence="5" id="KW-0256">Endoplasmic reticulum</keyword>
<dbReference type="CDD" id="cd06530">
    <property type="entry name" value="S26_SPase_I"/>
    <property type="match status" value="1"/>
</dbReference>
<evidence type="ECO:0000256" key="2">
    <source>
        <dbReference type="ARBA" id="ARBA00022670"/>
    </source>
</evidence>
<dbReference type="GO" id="GO:0016020">
    <property type="term" value="C:membrane"/>
    <property type="evidence" value="ECO:0007669"/>
    <property type="project" value="UniProtKB-UniRule"/>
</dbReference>
<gene>
    <name evidence="12" type="ORF">FHU40_004091</name>
</gene>
<evidence type="ECO:0000256" key="6">
    <source>
        <dbReference type="ARBA" id="ARBA00022968"/>
    </source>
</evidence>
<feature type="transmembrane region" description="Helical" evidence="11">
    <location>
        <begin position="7"/>
        <end position="28"/>
    </location>
</feature>
<protein>
    <recommendedName>
        <fullName evidence="10">Signal peptidase I</fullName>
        <ecNumber evidence="10">3.4.21.89</ecNumber>
    </recommendedName>
</protein>
<sequence>MTVGRVLRWTAVAAIGLALVAPFALPLLTDRQLTVVDGGSMEPTLHRGDVLLTRPPTDDDLRAGRILVIGTPPDRYTHRVVEIDADGSRLRLQGDANAAPDPTWVSRTEVEAVLVTAITGPAATLTRTVTGPPGTVLLLAVLAVLLVPPPRTAFRRRPADPGPD</sequence>
<dbReference type="InterPro" id="IPR019533">
    <property type="entry name" value="Peptidase_S26"/>
</dbReference>
<keyword evidence="4" id="KW-0378">Hydrolase</keyword>
<dbReference type="GO" id="GO:0009003">
    <property type="term" value="F:signal peptidase activity"/>
    <property type="evidence" value="ECO:0007669"/>
    <property type="project" value="UniProtKB-EC"/>
</dbReference>
<dbReference type="Proteomes" id="UP000589626">
    <property type="component" value="Unassembled WGS sequence"/>
</dbReference>
<dbReference type="EC" id="3.4.21.89" evidence="10"/>
<keyword evidence="3 11" id="KW-0812">Transmembrane</keyword>
<dbReference type="GO" id="GO:0004252">
    <property type="term" value="F:serine-type endopeptidase activity"/>
    <property type="evidence" value="ECO:0007669"/>
    <property type="project" value="UniProtKB-UniRule"/>
</dbReference>
<dbReference type="SUPFAM" id="SSF51306">
    <property type="entry name" value="LexA/Signal peptidase"/>
    <property type="match status" value="1"/>
</dbReference>
<evidence type="ECO:0000256" key="4">
    <source>
        <dbReference type="ARBA" id="ARBA00022801"/>
    </source>
</evidence>
<dbReference type="EMBL" id="JACHWR010000003">
    <property type="protein sequence ID" value="MBB3044254.1"/>
    <property type="molecule type" value="Genomic_DNA"/>
</dbReference>
<keyword evidence="8 11" id="KW-0472">Membrane</keyword>
<evidence type="ECO:0000256" key="10">
    <source>
        <dbReference type="NCBIfam" id="TIGR02228"/>
    </source>
</evidence>
<comment type="subcellular location">
    <subcellularLocation>
        <location evidence="1">Endoplasmic reticulum membrane</location>
        <topology evidence="1">Single-pass type II membrane protein</topology>
    </subcellularLocation>
</comment>
<dbReference type="GO" id="GO:0006465">
    <property type="term" value="P:signal peptide processing"/>
    <property type="evidence" value="ECO:0007669"/>
    <property type="project" value="UniProtKB-UniRule"/>
</dbReference>
<accession>A0A7W4Z2B4</accession>
<dbReference type="InterPro" id="IPR001733">
    <property type="entry name" value="Peptidase_S26B"/>
</dbReference>
<keyword evidence="7 11" id="KW-1133">Transmembrane helix</keyword>
<keyword evidence="2" id="KW-0645">Protease</keyword>
<keyword evidence="13" id="KW-1185">Reference proteome</keyword>
<evidence type="ECO:0000313" key="12">
    <source>
        <dbReference type="EMBL" id="MBB3044254.1"/>
    </source>
</evidence>
<evidence type="ECO:0000256" key="7">
    <source>
        <dbReference type="ARBA" id="ARBA00022989"/>
    </source>
</evidence>
<evidence type="ECO:0000256" key="3">
    <source>
        <dbReference type="ARBA" id="ARBA00022692"/>
    </source>
</evidence>